<dbReference type="InterPro" id="IPR044865">
    <property type="entry name" value="MRH_dom"/>
</dbReference>
<gene>
    <name evidence="9" type="ORF">PACLA_8A074051</name>
</gene>
<dbReference type="Proteomes" id="UP001152795">
    <property type="component" value="Unassembled WGS sequence"/>
</dbReference>
<dbReference type="InterPro" id="IPR036607">
    <property type="entry name" value="PRKCSH"/>
</dbReference>
<dbReference type="GO" id="GO:0030968">
    <property type="term" value="P:endoplasmic reticulum unfolded protein response"/>
    <property type="evidence" value="ECO:0007669"/>
    <property type="project" value="InterPro"/>
</dbReference>
<comment type="function">
    <text evidence="5">Probable lectin that binds selectively to improperly folded lumenal proteins. May function in endoplasmic reticulum quality control and endoplasmic reticulum-associated degradation (ERAD) of both non-glycosylated proteins and glycoproteins.</text>
</comment>
<evidence type="ECO:0000256" key="6">
    <source>
        <dbReference type="ARBA" id="ARBA00041108"/>
    </source>
</evidence>
<dbReference type="GO" id="GO:0005788">
    <property type="term" value="C:endoplasmic reticulum lumen"/>
    <property type="evidence" value="ECO:0007669"/>
    <property type="project" value="TreeGrafter"/>
</dbReference>
<evidence type="ECO:0000256" key="2">
    <source>
        <dbReference type="ARBA" id="ARBA00022729"/>
    </source>
</evidence>
<reference evidence="9" key="1">
    <citation type="submission" date="2020-04" db="EMBL/GenBank/DDBJ databases">
        <authorList>
            <person name="Alioto T."/>
            <person name="Alioto T."/>
            <person name="Gomez Garrido J."/>
        </authorList>
    </citation>
    <scope>NUCLEOTIDE SEQUENCE</scope>
    <source>
        <strain evidence="9">A484AB</strain>
    </source>
</reference>
<feature type="domain" description="MRH" evidence="8">
    <location>
        <begin position="1"/>
        <end position="77"/>
    </location>
</feature>
<name>A0A6S7FIE4_PARCT</name>
<keyword evidence="10" id="KW-1185">Reference proteome</keyword>
<evidence type="ECO:0000313" key="9">
    <source>
        <dbReference type="EMBL" id="CAB3977342.1"/>
    </source>
</evidence>
<proteinExistence type="predicted"/>
<evidence type="ECO:0000256" key="3">
    <source>
        <dbReference type="ARBA" id="ARBA00022824"/>
    </source>
</evidence>
<sequence>MVHRDWAKKNPNRKSDDYVTHYYGNGEICDLTGMARTVQVKLRCKKSNHLQEVSIYLVEPNPCQYILGVDSPILCPLIKNADEDGIFPTTL</sequence>
<comment type="subcellular location">
    <subcellularLocation>
        <location evidence="1">Endoplasmic reticulum</location>
    </subcellularLocation>
</comment>
<keyword evidence="2" id="KW-0732">Signal</keyword>
<dbReference type="InterPro" id="IPR009011">
    <property type="entry name" value="Man6P_isomerase_rcpt-bd_dom_sf"/>
</dbReference>
<evidence type="ECO:0000256" key="4">
    <source>
        <dbReference type="ARBA" id="ARBA00023157"/>
    </source>
</evidence>
<dbReference type="OrthoDB" id="239053at2759"/>
<comment type="caution">
    <text evidence="9">The sequence shown here is derived from an EMBL/GenBank/DDBJ whole genome shotgun (WGS) entry which is preliminary data.</text>
</comment>
<keyword evidence="3" id="KW-0256">Endoplasmic reticulum</keyword>
<dbReference type="EMBL" id="CACRXK020000043">
    <property type="protein sequence ID" value="CAB3977342.1"/>
    <property type="molecule type" value="Genomic_DNA"/>
</dbReference>
<protein>
    <recommendedName>
        <fullName evidence="6">Endoplasmic reticulum lectin 1</fullName>
    </recommendedName>
    <alternativeName>
        <fullName evidence="7">ER lectin</fullName>
    </alternativeName>
</protein>
<evidence type="ECO:0000313" key="10">
    <source>
        <dbReference type="Proteomes" id="UP001152795"/>
    </source>
</evidence>
<dbReference type="SUPFAM" id="SSF50911">
    <property type="entry name" value="Mannose 6-phosphate receptor domain"/>
    <property type="match status" value="1"/>
</dbReference>
<organism evidence="9 10">
    <name type="scientific">Paramuricea clavata</name>
    <name type="common">Red gorgonian</name>
    <name type="synonym">Violescent sea-whip</name>
    <dbReference type="NCBI Taxonomy" id="317549"/>
    <lineage>
        <taxon>Eukaryota</taxon>
        <taxon>Metazoa</taxon>
        <taxon>Cnidaria</taxon>
        <taxon>Anthozoa</taxon>
        <taxon>Octocorallia</taxon>
        <taxon>Malacalcyonacea</taxon>
        <taxon>Plexauridae</taxon>
        <taxon>Paramuricea</taxon>
    </lineage>
</organism>
<evidence type="ECO:0000256" key="5">
    <source>
        <dbReference type="ARBA" id="ARBA00037585"/>
    </source>
</evidence>
<dbReference type="PANTHER" id="PTHR15414">
    <property type="entry name" value="OS-9-RELATED"/>
    <property type="match status" value="1"/>
</dbReference>
<evidence type="ECO:0000259" key="8">
    <source>
        <dbReference type="PROSITE" id="PS51914"/>
    </source>
</evidence>
<dbReference type="Gene3D" id="2.70.130.10">
    <property type="entry name" value="Mannose-6-phosphate receptor binding domain"/>
    <property type="match status" value="1"/>
</dbReference>
<dbReference type="Pfam" id="PF13015">
    <property type="entry name" value="PRKCSH_1"/>
    <property type="match status" value="1"/>
</dbReference>
<evidence type="ECO:0000256" key="1">
    <source>
        <dbReference type="ARBA" id="ARBA00004240"/>
    </source>
</evidence>
<evidence type="ECO:0000256" key="7">
    <source>
        <dbReference type="ARBA" id="ARBA00041661"/>
    </source>
</evidence>
<dbReference type="PROSITE" id="PS51914">
    <property type="entry name" value="MRH"/>
    <property type="match status" value="1"/>
</dbReference>
<dbReference type="PANTHER" id="PTHR15414:SF0">
    <property type="entry name" value="ENDOPLASMIC RETICULUM LECTIN 1"/>
    <property type="match status" value="1"/>
</dbReference>
<dbReference type="GO" id="GO:0030970">
    <property type="term" value="P:retrograde protein transport, ER to cytosol"/>
    <property type="evidence" value="ECO:0007669"/>
    <property type="project" value="TreeGrafter"/>
</dbReference>
<accession>A0A6S7FIE4</accession>
<dbReference type="AlphaFoldDB" id="A0A6S7FIE4"/>
<dbReference type="InterPro" id="IPR045149">
    <property type="entry name" value="OS-9-like"/>
</dbReference>
<keyword evidence="4" id="KW-1015">Disulfide bond</keyword>